<organism evidence="13 14">
    <name type="scientific">Triangularia verruculosa</name>
    <dbReference type="NCBI Taxonomy" id="2587418"/>
    <lineage>
        <taxon>Eukaryota</taxon>
        <taxon>Fungi</taxon>
        <taxon>Dikarya</taxon>
        <taxon>Ascomycota</taxon>
        <taxon>Pezizomycotina</taxon>
        <taxon>Sordariomycetes</taxon>
        <taxon>Sordariomycetidae</taxon>
        <taxon>Sordariales</taxon>
        <taxon>Podosporaceae</taxon>
        <taxon>Triangularia</taxon>
    </lineage>
</organism>
<dbReference type="CDD" id="cd02754">
    <property type="entry name" value="MopB_Nitrate-R-NapA-like"/>
    <property type="match status" value="1"/>
</dbReference>
<dbReference type="GO" id="GO:0016491">
    <property type="term" value="F:oxidoreductase activity"/>
    <property type="evidence" value="ECO:0007669"/>
    <property type="project" value="UniProtKB-KW"/>
</dbReference>
<keyword evidence="9" id="KW-0411">Iron-sulfur</keyword>
<dbReference type="PANTHER" id="PTHR43105">
    <property type="entry name" value="RESPIRATORY NITRATE REDUCTASE"/>
    <property type="match status" value="1"/>
</dbReference>
<evidence type="ECO:0000256" key="9">
    <source>
        <dbReference type="ARBA" id="ARBA00023014"/>
    </source>
</evidence>
<dbReference type="PROSITE" id="PS51669">
    <property type="entry name" value="4FE4S_MOW_BIS_MGD"/>
    <property type="match status" value="1"/>
</dbReference>
<feature type="region of interest" description="Disordered" evidence="11">
    <location>
        <begin position="1"/>
        <end position="21"/>
    </location>
</feature>
<evidence type="ECO:0000256" key="4">
    <source>
        <dbReference type="ARBA" id="ARBA00022485"/>
    </source>
</evidence>
<dbReference type="EMBL" id="MU863908">
    <property type="protein sequence ID" value="KAK4201323.1"/>
    <property type="molecule type" value="Genomic_DNA"/>
</dbReference>
<dbReference type="Gene3D" id="3.40.50.740">
    <property type="match status" value="1"/>
</dbReference>
<dbReference type="SUPFAM" id="SSF50692">
    <property type="entry name" value="ADC-like"/>
    <property type="match status" value="1"/>
</dbReference>
<evidence type="ECO:0000256" key="10">
    <source>
        <dbReference type="ARBA" id="ARBA00023063"/>
    </source>
</evidence>
<dbReference type="Gene3D" id="3.30.200.210">
    <property type="match status" value="1"/>
</dbReference>
<dbReference type="SMART" id="SM00926">
    <property type="entry name" value="Molybdop_Fe4S4"/>
    <property type="match status" value="1"/>
</dbReference>
<keyword evidence="4" id="KW-0004">4Fe-4S</keyword>
<dbReference type="AlphaFoldDB" id="A0AAN7AVW8"/>
<dbReference type="InterPro" id="IPR006963">
    <property type="entry name" value="Mopterin_OxRdtase_4Fe-4S_dom"/>
</dbReference>
<keyword evidence="10" id="KW-0534">Nitrate assimilation</keyword>
<evidence type="ECO:0000256" key="7">
    <source>
        <dbReference type="ARBA" id="ARBA00023002"/>
    </source>
</evidence>
<dbReference type="InterPro" id="IPR050123">
    <property type="entry name" value="Prok_molybdopt-oxidoreductase"/>
</dbReference>
<comment type="similarity">
    <text evidence="3">Belongs to the prokaryotic molybdopterin-containing oxidoreductase family. NasA/NapA/NarB subfamily.</text>
</comment>
<dbReference type="InterPro" id="IPR041957">
    <property type="entry name" value="CT_Nitrate-R-NapA-like"/>
</dbReference>
<keyword evidence="7" id="KW-0560">Oxidoreductase</keyword>
<sequence>MDSFAEPVHQSRNSIEDIWGPRTPYKDEWPTRVDQACDEDPDKWVQSACVLCSNGCGLDIGVKDGKVVGVRGRATDRVNKGRLGPKGLHGWKAMHREDRLTHPLVRRNGRLERASWDEAMDLILAKSKELQKHLTNHSIAFYTSGQLFLEEYYALALVGKAGLHTLHMDGNTRLCTATAAAAMRESFGSDGQPGSYRDIDCTDCIFMVGHNMAATQTVLWSRILDRLAGEQPPKLIVVDPRLSESARKATLHLAPKAGTNLALLNGIQHLMFKNGWIDREFVGKHVVGLGELEATVRDYTPEVVEKITGVCAADLEEAAQILGTTKSLLSTALQGVYQSHQATASACQINNINLLRGMIGKPGSGILQMNGQPTAQNNREAGCDGEYPGFRNYQNPNHMVELAKLWNIEQIQVPHWSQPTHVMNLLNYIEQGTIRMFWISGTNPLVSLPNLPRVRKLLTDPQLFVWGEKTGCFTNVDRTVHISHKAVDPPGECKSDLEIFLDYGKRMGFKDKDGHDLMPWTTSEEVFEAWKKLSKGRPCDYSGLSYARLTGGSGIQWPCNDENPQGTERLYADGRFFTGIEECETYGHDLETGAPYTKTEYQQNNPAGRAILKSCHYHPPAEEPDDEFPFRLATGRNVYQFHTRTKTGRTALQKSCPEPEVRVSEANAKELGVATGEMVIVRSRRGAVEVKCRVGNVPNGQVFLPFHFGYWDSTDGRARAANELTVDRWDPISKQPLFKSGAVRIDKIVDGKEGPHVKEQQTTAVEQASKKDAAETTDNEDLTNRERQMELWLGETYETMVQLLQIYEKLIPKLIHDQEVGAGLGILHKIAEDMRSRMEPQVVKLGENKQRGRHRAHILREALFPPENSHGSTYEVLETLHALSIYLSHIRGSLTALGPVALAMWDEEFSEAVRYAQQCVHRMRAWVKQQIKVRSPQTLLVPVPRT</sequence>
<gene>
    <name evidence="13" type="ORF">QBC40DRAFT_253141</name>
</gene>
<comment type="caution">
    <text evidence="13">The sequence shown here is derived from an EMBL/GenBank/DDBJ whole genome shotgun (WGS) entry which is preliminary data.</text>
</comment>
<accession>A0AAN7AVW8</accession>
<dbReference type="Pfam" id="PF01568">
    <property type="entry name" value="Molydop_binding"/>
    <property type="match status" value="1"/>
</dbReference>
<dbReference type="GO" id="GO:0046872">
    <property type="term" value="F:metal ion binding"/>
    <property type="evidence" value="ECO:0007669"/>
    <property type="project" value="UniProtKB-KW"/>
</dbReference>
<dbReference type="InterPro" id="IPR009010">
    <property type="entry name" value="Asp_de-COase-like_dom_sf"/>
</dbReference>
<evidence type="ECO:0000256" key="5">
    <source>
        <dbReference type="ARBA" id="ARBA00022505"/>
    </source>
</evidence>
<evidence type="ECO:0000256" key="6">
    <source>
        <dbReference type="ARBA" id="ARBA00022723"/>
    </source>
</evidence>
<dbReference type="GO" id="GO:0051539">
    <property type="term" value="F:4 iron, 4 sulfur cluster binding"/>
    <property type="evidence" value="ECO:0007669"/>
    <property type="project" value="UniProtKB-KW"/>
</dbReference>
<dbReference type="CDD" id="cd02791">
    <property type="entry name" value="MopB_CT_Nitrate-R-NapA-like"/>
    <property type="match status" value="1"/>
</dbReference>
<evidence type="ECO:0000259" key="12">
    <source>
        <dbReference type="PROSITE" id="PS51669"/>
    </source>
</evidence>
<name>A0AAN7AVW8_9PEZI</name>
<evidence type="ECO:0000256" key="1">
    <source>
        <dbReference type="ARBA" id="ARBA00001942"/>
    </source>
</evidence>
<keyword evidence="5" id="KW-0500">Molybdenum</keyword>
<feature type="domain" description="4Fe-4S Mo/W bis-MGD-type" evidence="12">
    <location>
        <begin position="42"/>
        <end position="98"/>
    </location>
</feature>
<comment type="cofactor">
    <cofactor evidence="1">
        <name>Mo-bis(molybdopterin guanine dinucleotide)</name>
        <dbReference type="ChEBI" id="CHEBI:60539"/>
    </cofactor>
</comment>
<dbReference type="PANTHER" id="PTHR43105:SF10">
    <property type="entry name" value="NADH-QUINONE OXIDOREDUCTASE SUBUNIT G"/>
    <property type="match status" value="1"/>
</dbReference>
<evidence type="ECO:0000256" key="8">
    <source>
        <dbReference type="ARBA" id="ARBA00023004"/>
    </source>
</evidence>
<evidence type="ECO:0000313" key="13">
    <source>
        <dbReference type="EMBL" id="KAK4201323.1"/>
    </source>
</evidence>
<dbReference type="Gene3D" id="3.40.228.10">
    <property type="entry name" value="Dimethylsulfoxide Reductase, domain 2"/>
    <property type="match status" value="1"/>
</dbReference>
<dbReference type="GO" id="GO:0043546">
    <property type="term" value="F:molybdopterin cofactor binding"/>
    <property type="evidence" value="ECO:0007669"/>
    <property type="project" value="InterPro"/>
</dbReference>
<evidence type="ECO:0000313" key="14">
    <source>
        <dbReference type="Proteomes" id="UP001303160"/>
    </source>
</evidence>
<dbReference type="InterPro" id="IPR006656">
    <property type="entry name" value="Mopterin_OxRdtase"/>
</dbReference>
<dbReference type="Pfam" id="PF00384">
    <property type="entry name" value="Molybdopterin"/>
    <property type="match status" value="1"/>
</dbReference>
<comment type="cofactor">
    <cofactor evidence="2">
        <name>[4Fe-4S] cluster</name>
        <dbReference type="ChEBI" id="CHEBI:49883"/>
    </cofactor>
</comment>
<dbReference type="GO" id="GO:0042128">
    <property type="term" value="P:nitrate assimilation"/>
    <property type="evidence" value="ECO:0007669"/>
    <property type="project" value="UniProtKB-KW"/>
</dbReference>
<evidence type="ECO:0000256" key="2">
    <source>
        <dbReference type="ARBA" id="ARBA00001966"/>
    </source>
</evidence>
<dbReference type="InterPro" id="IPR006657">
    <property type="entry name" value="MoPterin_dinucl-bd_dom"/>
</dbReference>
<proteinExistence type="inferred from homology"/>
<feature type="region of interest" description="Disordered" evidence="11">
    <location>
        <begin position="751"/>
        <end position="783"/>
    </location>
</feature>
<keyword evidence="6" id="KW-0479">Metal-binding</keyword>
<evidence type="ECO:0000256" key="11">
    <source>
        <dbReference type="SAM" id="MobiDB-lite"/>
    </source>
</evidence>
<dbReference type="SUPFAM" id="SSF53706">
    <property type="entry name" value="Formate dehydrogenase/DMSO reductase, domains 1-3"/>
    <property type="match status" value="1"/>
</dbReference>
<dbReference type="Pfam" id="PF04879">
    <property type="entry name" value="Molybdop_Fe4S4"/>
    <property type="match status" value="1"/>
</dbReference>
<keyword evidence="8" id="KW-0408">Iron</keyword>
<keyword evidence="14" id="KW-1185">Reference proteome</keyword>
<dbReference type="Proteomes" id="UP001303160">
    <property type="component" value="Unassembled WGS sequence"/>
</dbReference>
<dbReference type="Gene3D" id="2.40.40.20">
    <property type="match status" value="1"/>
</dbReference>
<evidence type="ECO:0000256" key="3">
    <source>
        <dbReference type="ARBA" id="ARBA00008747"/>
    </source>
</evidence>
<reference evidence="13" key="2">
    <citation type="submission" date="2023-05" db="EMBL/GenBank/DDBJ databases">
        <authorList>
            <consortium name="Lawrence Berkeley National Laboratory"/>
            <person name="Steindorff A."/>
            <person name="Hensen N."/>
            <person name="Bonometti L."/>
            <person name="Westerberg I."/>
            <person name="Brannstrom I.O."/>
            <person name="Guillou S."/>
            <person name="Cros-Aarteil S."/>
            <person name="Calhoun S."/>
            <person name="Haridas S."/>
            <person name="Kuo A."/>
            <person name="Mondo S."/>
            <person name="Pangilinan J."/>
            <person name="Riley R."/>
            <person name="Labutti K."/>
            <person name="Andreopoulos B."/>
            <person name="Lipzen A."/>
            <person name="Chen C."/>
            <person name="Yanf M."/>
            <person name="Daum C."/>
            <person name="Ng V."/>
            <person name="Clum A."/>
            <person name="Ohm R."/>
            <person name="Martin F."/>
            <person name="Silar P."/>
            <person name="Natvig D."/>
            <person name="Lalanne C."/>
            <person name="Gautier V."/>
            <person name="Ament-Velasquez S.L."/>
            <person name="Kruys A."/>
            <person name="Hutchinson M.I."/>
            <person name="Powell A.J."/>
            <person name="Barry K."/>
            <person name="Miller A.N."/>
            <person name="Grigoriev I.V."/>
            <person name="Debuchy R."/>
            <person name="Gladieux P."/>
            <person name="Thoren M.H."/>
            <person name="Johannesson H."/>
        </authorList>
    </citation>
    <scope>NUCLEOTIDE SEQUENCE</scope>
    <source>
        <strain evidence="13">CBS 315.58</strain>
    </source>
</reference>
<reference evidence="13" key="1">
    <citation type="journal article" date="2023" name="Mol. Phylogenet. Evol.">
        <title>Genome-scale phylogeny and comparative genomics of the fungal order Sordariales.</title>
        <authorList>
            <person name="Hensen N."/>
            <person name="Bonometti L."/>
            <person name="Westerberg I."/>
            <person name="Brannstrom I.O."/>
            <person name="Guillou S."/>
            <person name="Cros-Aarteil S."/>
            <person name="Calhoun S."/>
            <person name="Haridas S."/>
            <person name="Kuo A."/>
            <person name="Mondo S."/>
            <person name="Pangilinan J."/>
            <person name="Riley R."/>
            <person name="LaButti K."/>
            <person name="Andreopoulos B."/>
            <person name="Lipzen A."/>
            <person name="Chen C."/>
            <person name="Yan M."/>
            <person name="Daum C."/>
            <person name="Ng V."/>
            <person name="Clum A."/>
            <person name="Steindorff A."/>
            <person name="Ohm R.A."/>
            <person name="Martin F."/>
            <person name="Silar P."/>
            <person name="Natvig D.O."/>
            <person name="Lalanne C."/>
            <person name="Gautier V."/>
            <person name="Ament-Velasquez S.L."/>
            <person name="Kruys A."/>
            <person name="Hutchinson M.I."/>
            <person name="Powell A.J."/>
            <person name="Barry K."/>
            <person name="Miller A.N."/>
            <person name="Grigoriev I.V."/>
            <person name="Debuchy R."/>
            <person name="Gladieux P."/>
            <person name="Hiltunen Thoren M."/>
            <person name="Johannesson H."/>
        </authorList>
    </citation>
    <scope>NUCLEOTIDE SEQUENCE</scope>
    <source>
        <strain evidence="13">CBS 315.58</strain>
    </source>
</reference>
<protein>
    <submittedName>
        <fullName evidence="13">Nitrate reductase</fullName>
    </submittedName>
</protein>